<name>A0A515ER62_9BURK</name>
<dbReference type="AlphaFoldDB" id="A0A515ER62"/>
<dbReference type="Proteomes" id="UP000317365">
    <property type="component" value="Chromosome"/>
</dbReference>
<gene>
    <name evidence="1" type="ORF">EXZ61_13850</name>
</gene>
<organism evidence="1 2">
    <name type="scientific">Rhodoferax aquaticus</name>
    <dbReference type="NCBI Taxonomy" id="2527691"/>
    <lineage>
        <taxon>Bacteria</taxon>
        <taxon>Pseudomonadati</taxon>
        <taxon>Pseudomonadota</taxon>
        <taxon>Betaproteobacteria</taxon>
        <taxon>Burkholderiales</taxon>
        <taxon>Comamonadaceae</taxon>
        <taxon>Rhodoferax</taxon>
    </lineage>
</organism>
<evidence type="ECO:0000313" key="2">
    <source>
        <dbReference type="Proteomes" id="UP000317365"/>
    </source>
</evidence>
<dbReference type="KEGG" id="rhg:EXZ61_13850"/>
<dbReference type="RefSeq" id="WP_142812321.1">
    <property type="nucleotide sequence ID" value="NZ_CP036282.1"/>
</dbReference>
<accession>A0A515ER62</accession>
<proteinExistence type="predicted"/>
<reference evidence="2" key="1">
    <citation type="submission" date="2019-02" db="EMBL/GenBank/DDBJ databases">
        <title>Complete genome sequence of Rhodoferax sp. Gr-4.</title>
        <authorList>
            <person name="Jin L."/>
        </authorList>
    </citation>
    <scope>NUCLEOTIDE SEQUENCE [LARGE SCALE GENOMIC DNA]</scope>
    <source>
        <strain evidence="2">Gr-4</strain>
    </source>
</reference>
<sequence length="91" mass="9662">MTTTTLNTAQAASAPASNVGSAVKELATAAQKLVAALWAAATQSSVVAPRKLTAFEEAEQLRAYAASLPKYERDFAHDLFAAADRHEWANQ</sequence>
<evidence type="ECO:0000313" key="1">
    <source>
        <dbReference type="EMBL" id="QDL55161.1"/>
    </source>
</evidence>
<reference evidence="2" key="2">
    <citation type="journal article" date="2020" name="Int. J. Syst. Evol. Microbiol.">
        <title>Genomic insights into a novel species Rhodoferax aquaticus sp. nov., isolated from freshwater.</title>
        <authorList>
            <person name="Li T."/>
            <person name="Zhuo Y."/>
            <person name="Jin C.Z."/>
            <person name="Wu X."/>
            <person name="Ko S.R."/>
            <person name="Jin F.J."/>
            <person name="Ahn C.Y."/>
            <person name="Oh H.M."/>
            <person name="Lee H.G."/>
            <person name="Jin L."/>
        </authorList>
    </citation>
    <scope>NUCLEOTIDE SEQUENCE [LARGE SCALE GENOMIC DNA]</scope>
    <source>
        <strain evidence="2">Gr-4</strain>
    </source>
</reference>
<keyword evidence="2" id="KW-1185">Reference proteome</keyword>
<protein>
    <submittedName>
        <fullName evidence="1">Uncharacterized protein</fullName>
    </submittedName>
</protein>
<dbReference type="EMBL" id="CP036282">
    <property type="protein sequence ID" value="QDL55161.1"/>
    <property type="molecule type" value="Genomic_DNA"/>
</dbReference>